<dbReference type="PANTHER" id="PTHR43179:SF12">
    <property type="entry name" value="GALACTOFURANOSYLTRANSFERASE GLFT2"/>
    <property type="match status" value="1"/>
</dbReference>
<comment type="similarity">
    <text evidence="2">Belongs to the glycosyltransferase 2 family.</text>
</comment>
<reference evidence="7 8" key="1">
    <citation type="submission" date="2019-06" db="EMBL/GenBank/DDBJ databases">
        <title>Amycolatopsis alkalitolerans sp. nov., isolated from Gastrodia elata Blume.</title>
        <authorList>
            <person name="Narsing Rao M.P."/>
            <person name="Li W.J."/>
        </authorList>
    </citation>
    <scope>NUCLEOTIDE SEQUENCE [LARGE SCALE GENOMIC DNA]</scope>
    <source>
        <strain evidence="7 8">SYSUP0005</strain>
    </source>
</reference>
<evidence type="ECO:0000313" key="7">
    <source>
        <dbReference type="EMBL" id="TNC28806.1"/>
    </source>
</evidence>
<accession>A0A5C4M8F6</accession>
<dbReference type="Gene3D" id="3.90.550.60">
    <property type="match status" value="1"/>
</dbReference>
<keyword evidence="3" id="KW-0328">Glycosyltransferase</keyword>
<evidence type="ECO:0000256" key="2">
    <source>
        <dbReference type="ARBA" id="ARBA00006739"/>
    </source>
</evidence>
<organism evidence="7 8">
    <name type="scientific">Amycolatopsis alkalitolerans</name>
    <dbReference type="NCBI Taxonomy" id="2547244"/>
    <lineage>
        <taxon>Bacteria</taxon>
        <taxon>Bacillati</taxon>
        <taxon>Actinomycetota</taxon>
        <taxon>Actinomycetes</taxon>
        <taxon>Pseudonocardiales</taxon>
        <taxon>Pseudonocardiaceae</taxon>
        <taxon>Amycolatopsis</taxon>
    </lineage>
</organism>
<evidence type="ECO:0000256" key="4">
    <source>
        <dbReference type="ARBA" id="ARBA00022679"/>
    </source>
</evidence>
<gene>
    <name evidence="7" type="ORF">FG385_05120</name>
</gene>
<dbReference type="InterPro" id="IPR045699">
    <property type="entry name" value="GlfT2_C"/>
</dbReference>
<dbReference type="Pfam" id="PF19320">
    <property type="entry name" value="GlfT2_domain3"/>
    <property type="match status" value="1"/>
</dbReference>
<comment type="pathway">
    <text evidence="1">Cell wall biogenesis; cell wall polysaccharide biosynthesis.</text>
</comment>
<evidence type="ECO:0000256" key="3">
    <source>
        <dbReference type="ARBA" id="ARBA00022676"/>
    </source>
</evidence>
<evidence type="ECO:0000256" key="1">
    <source>
        <dbReference type="ARBA" id="ARBA00004776"/>
    </source>
</evidence>
<evidence type="ECO:0000259" key="6">
    <source>
        <dbReference type="Pfam" id="PF19320"/>
    </source>
</evidence>
<keyword evidence="8" id="KW-1185">Reference proteome</keyword>
<dbReference type="Proteomes" id="UP000305546">
    <property type="component" value="Unassembled WGS sequence"/>
</dbReference>
<dbReference type="InterPro" id="IPR040492">
    <property type="entry name" value="GlfT2_N"/>
</dbReference>
<dbReference type="AlphaFoldDB" id="A0A5C4M8F6"/>
<dbReference type="OrthoDB" id="3225550at2"/>
<comment type="caution">
    <text evidence="7">The sequence shown here is derived from an EMBL/GenBank/DDBJ whole genome shotgun (WGS) entry which is preliminary data.</text>
</comment>
<dbReference type="SUPFAM" id="SSF53448">
    <property type="entry name" value="Nucleotide-diphospho-sugar transferases"/>
    <property type="match status" value="1"/>
</dbReference>
<dbReference type="EMBL" id="VDFW01000003">
    <property type="protein sequence ID" value="TNC28806.1"/>
    <property type="molecule type" value="Genomic_DNA"/>
</dbReference>
<keyword evidence="4 7" id="KW-0808">Transferase</keyword>
<name>A0A5C4M8F6_9PSEU</name>
<dbReference type="InterPro" id="IPR029044">
    <property type="entry name" value="Nucleotide-diphossugar_trans"/>
</dbReference>
<sequence>MPENGLVQRTFFAPPRDLEPGELYYTAERGVAVAERRLIRVGPHGRVSTNTYFGRFPAAYWQRWTHAEQVFVTFEVHGGGLVRLMASDTAGIQRAVDSVRVGTPEPRACRLRAALNQFADGGAFWLELSTGDVPLTVEDVRWTVPGPRRTRGAVVAICTYNRADDCLVTLRTLAGDAECVAVLDAVYVVDQGADPVCSREGFAAVSDELGPALRYLRQQNLGGAGGFSRGLYEATAGAPDRWPDVLLMDDDIALEPDTVLRMIAFAAHTATPAIVGGQMLQLLHPDRLHVGAERTELPRLRAGRPVPEALHNADLTEKNQDIRVDAEYNAWWSCLIPAEALAKLGYPLPIFFQWDDIEYGLRARAAGIPTVTMPGFGVWHADFSWKDWDDWARYFSLRNALIVSALHGEFDVRATARFLFAELWRYLVSMRYGLARTLIFAVEDFLRGPECLADGGAQAVAEVRKLRAEHRETVVQPSCGAPVLPVRLPGPTPSKPGLVLLKRVLWHLVGRSSGDATIAARYNHWWHVSLFDTAVVTDPTQSGVRLRRRDQAQLRAIAYQGTRVVWRFAREARRAQSRYRHSLPELTGRPNWTRLFDVG</sequence>
<dbReference type="Pfam" id="PF13641">
    <property type="entry name" value="Glyco_tranf_2_3"/>
    <property type="match status" value="1"/>
</dbReference>
<dbReference type="GO" id="GO:0016757">
    <property type="term" value="F:glycosyltransferase activity"/>
    <property type="evidence" value="ECO:0007669"/>
    <property type="project" value="UniProtKB-KW"/>
</dbReference>
<protein>
    <submittedName>
        <fullName evidence="7">Glycosyltransferase family 2 protein</fullName>
    </submittedName>
</protein>
<dbReference type="PANTHER" id="PTHR43179">
    <property type="entry name" value="RHAMNOSYLTRANSFERASE WBBL"/>
    <property type="match status" value="1"/>
</dbReference>
<feature type="domain" description="Galactofuranosyltransferase GlfT2 N-terminal" evidence="5">
    <location>
        <begin position="29"/>
        <end position="145"/>
    </location>
</feature>
<dbReference type="Pfam" id="PF17994">
    <property type="entry name" value="Glft2_N"/>
    <property type="match status" value="1"/>
</dbReference>
<evidence type="ECO:0000313" key="8">
    <source>
        <dbReference type="Proteomes" id="UP000305546"/>
    </source>
</evidence>
<evidence type="ECO:0000259" key="5">
    <source>
        <dbReference type="Pfam" id="PF17994"/>
    </source>
</evidence>
<proteinExistence type="inferred from homology"/>
<feature type="domain" description="Galactofuranosyltransferase-2 C-terminal" evidence="6">
    <location>
        <begin position="517"/>
        <end position="597"/>
    </location>
</feature>